<evidence type="ECO:0000256" key="3">
    <source>
        <dbReference type="ARBA" id="ARBA00023027"/>
    </source>
</evidence>
<evidence type="ECO:0000313" key="5">
    <source>
        <dbReference type="EMBL" id="SFH73224.1"/>
    </source>
</evidence>
<name>A0A1I3CF86_9ACTN</name>
<dbReference type="AlphaFoldDB" id="A0A1I3CF86"/>
<dbReference type="GO" id="GO:0016491">
    <property type="term" value="F:oxidoreductase activity"/>
    <property type="evidence" value="ECO:0007669"/>
    <property type="project" value="UniProtKB-KW"/>
</dbReference>
<dbReference type="InterPro" id="IPR001509">
    <property type="entry name" value="Epimerase_deHydtase"/>
</dbReference>
<evidence type="ECO:0000313" key="6">
    <source>
        <dbReference type="Proteomes" id="UP000198649"/>
    </source>
</evidence>
<dbReference type="Gene3D" id="3.40.50.720">
    <property type="entry name" value="NAD(P)-binding Rossmann-like Domain"/>
    <property type="match status" value="1"/>
</dbReference>
<reference evidence="5 6" key="1">
    <citation type="submission" date="2016-10" db="EMBL/GenBank/DDBJ databases">
        <authorList>
            <person name="de Groot N.N."/>
        </authorList>
    </citation>
    <scope>NUCLEOTIDE SEQUENCE [LARGE SCALE GENOMIC DNA]</scope>
    <source>
        <strain evidence="5 6">CGMCC 1.11156</strain>
    </source>
</reference>
<keyword evidence="3" id="KW-0520">NAD</keyword>
<proteinExistence type="inferred from homology"/>
<dbReference type="STRING" id="1005945.SAMN05216561_10237"/>
<accession>A0A1I3CF86</accession>
<keyword evidence="6" id="KW-1185">Reference proteome</keyword>
<dbReference type="CDD" id="cd08946">
    <property type="entry name" value="SDR_e"/>
    <property type="match status" value="1"/>
</dbReference>
<keyword evidence="2" id="KW-0560">Oxidoreductase</keyword>
<dbReference type="Pfam" id="PF01370">
    <property type="entry name" value="Epimerase"/>
    <property type="match status" value="1"/>
</dbReference>
<gene>
    <name evidence="5" type="ORF">SAMN05216561_10237</name>
</gene>
<dbReference type="PANTHER" id="PTHR43103">
    <property type="entry name" value="NUCLEOSIDE-DIPHOSPHATE-SUGAR EPIMERASE"/>
    <property type="match status" value="1"/>
</dbReference>
<protein>
    <submittedName>
        <fullName evidence="5">Uronate dehydrogenase</fullName>
    </submittedName>
</protein>
<comment type="similarity">
    <text evidence="1">Belongs to the NAD(P)-dependent epimerase/dehydratase family.</text>
</comment>
<feature type="domain" description="NAD-dependent epimerase/dehydratase" evidence="4">
    <location>
        <begin position="43"/>
        <end position="204"/>
    </location>
</feature>
<dbReference type="PANTHER" id="PTHR43103:SF5">
    <property type="entry name" value="4-EPIMERASE, PUTATIVE (AFU_ORTHOLOGUE AFUA_7G00360)-RELATED"/>
    <property type="match status" value="1"/>
</dbReference>
<evidence type="ECO:0000256" key="2">
    <source>
        <dbReference type="ARBA" id="ARBA00023002"/>
    </source>
</evidence>
<evidence type="ECO:0000259" key="4">
    <source>
        <dbReference type="Pfam" id="PF01370"/>
    </source>
</evidence>
<organism evidence="5 6">
    <name type="scientific">Nocardioides psychrotolerans</name>
    <dbReference type="NCBI Taxonomy" id="1005945"/>
    <lineage>
        <taxon>Bacteria</taxon>
        <taxon>Bacillati</taxon>
        <taxon>Actinomycetota</taxon>
        <taxon>Actinomycetes</taxon>
        <taxon>Propionibacteriales</taxon>
        <taxon>Nocardioidaceae</taxon>
        <taxon>Nocardioides</taxon>
    </lineage>
</organism>
<dbReference type="InterPro" id="IPR036291">
    <property type="entry name" value="NAD(P)-bd_dom_sf"/>
</dbReference>
<dbReference type="EMBL" id="FOQG01000002">
    <property type="protein sequence ID" value="SFH73224.1"/>
    <property type="molecule type" value="Genomic_DNA"/>
</dbReference>
<evidence type="ECO:0000256" key="1">
    <source>
        <dbReference type="ARBA" id="ARBA00007637"/>
    </source>
</evidence>
<dbReference type="Proteomes" id="UP000198649">
    <property type="component" value="Unassembled WGS sequence"/>
</dbReference>
<dbReference type="SUPFAM" id="SSF51735">
    <property type="entry name" value="NAD(P)-binding Rossmann-fold domains"/>
    <property type="match status" value="1"/>
</dbReference>
<sequence length="309" mass="32779">MVDEVQVAFRLDQDLLPELGRHLDAHRRCTPVTPVTPVAPMRVLVTGAAGSIGQVLTVGLVDRGHDVVGLDRVPQPEGGVLSWHVADCADPDAVLAVLDEESVDAVVHLAGHPGEASLPDSLTSHVVTTAALLDACVAHDVSRFVYAGSNHAVGRTPRAEAPTVGVDVRPRPDTFYGVGKVAAEAVMSLYADRYGIDVLSCRIGSFLPLPETVRNLATWLSHDDCVRMVEACLTTPAPGYAVLYGISANTRGWWDLEPGRALGYEPLDDAEEFAADIVARAEDEAEGAVVGGPFAGEAFYRPALDRSTT</sequence>